<gene>
    <name evidence="1" type="ORF">NYO99_11960</name>
</gene>
<dbReference type="EMBL" id="JAPPUY010000003">
    <property type="protein sequence ID" value="MCY4745688.1"/>
    <property type="molecule type" value="Genomic_DNA"/>
</dbReference>
<organism evidence="1 2">
    <name type="scientific">Roseateles hydrophilus</name>
    <dbReference type="NCBI Taxonomy" id="2975054"/>
    <lineage>
        <taxon>Bacteria</taxon>
        <taxon>Pseudomonadati</taxon>
        <taxon>Pseudomonadota</taxon>
        <taxon>Betaproteobacteria</taxon>
        <taxon>Burkholderiales</taxon>
        <taxon>Sphaerotilaceae</taxon>
        <taxon>Roseateles</taxon>
    </lineage>
</organism>
<comment type="caution">
    <text evidence="1">The sequence shown here is derived from an EMBL/GenBank/DDBJ whole genome shotgun (WGS) entry which is preliminary data.</text>
</comment>
<dbReference type="Proteomes" id="UP001076464">
    <property type="component" value="Unassembled WGS sequence"/>
</dbReference>
<evidence type="ECO:0000313" key="1">
    <source>
        <dbReference type="EMBL" id="MCY4745688.1"/>
    </source>
</evidence>
<accession>A0ACC6CB51</accession>
<reference evidence="1" key="1">
    <citation type="submission" date="2022-08" db="EMBL/GenBank/DDBJ databases">
        <title>Genome sequencing of Pelomonas sp. UHG3.</title>
        <authorList>
            <person name="So Y."/>
        </authorList>
    </citation>
    <scope>NUCLEOTIDE SEQUENCE</scope>
    <source>
        <strain evidence="1">UHG3</strain>
    </source>
</reference>
<sequence>MVALNALVELLHEGLERGAAGVGPYRQLEHVDASAPGLAAADDVLADLHPRRQLHLTEPSIRPEGVELLKEQLVLVTVKRASHPAAGAYAAAQDQREVKLCESAIIWAPDTADFVSLVRLYGRDTRGAITGITLIAGFARTVGWPFSAALDHVWGWRGACWVWAGLDVLVGLTLNA</sequence>
<name>A0ACC6CB51_9BURK</name>
<protein>
    <submittedName>
        <fullName evidence="1">Uncharacterized protein</fullName>
    </submittedName>
</protein>
<proteinExistence type="predicted"/>
<evidence type="ECO:0000313" key="2">
    <source>
        <dbReference type="Proteomes" id="UP001076464"/>
    </source>
</evidence>
<keyword evidence="2" id="KW-1185">Reference proteome</keyword>